<evidence type="ECO:0000313" key="3">
    <source>
        <dbReference type="Proteomes" id="UP000001192"/>
    </source>
</evidence>
<dbReference type="HOGENOM" id="CLU_082566_1_0_4"/>
<gene>
    <name evidence="2" type="ordered locus">Bphy_7096</name>
</gene>
<name>B2JU45_PARP8</name>
<keyword evidence="3" id="KW-1185">Reference proteome</keyword>
<dbReference type="PANTHER" id="PTHR30212:SF2">
    <property type="entry name" value="PROTEIN YIIM"/>
    <property type="match status" value="1"/>
</dbReference>
<proteinExistence type="predicted"/>
<dbReference type="SUPFAM" id="SSF50800">
    <property type="entry name" value="PK beta-barrel domain-like"/>
    <property type="match status" value="1"/>
</dbReference>
<dbReference type="EMBL" id="CP001045">
    <property type="protein sequence ID" value="ACC76098.1"/>
    <property type="molecule type" value="Genomic_DNA"/>
</dbReference>
<geneLocation type="plasmid" evidence="2 3">
    <name>pBPHY01</name>
</geneLocation>
<keyword evidence="2" id="KW-0614">Plasmid</keyword>
<dbReference type="PANTHER" id="PTHR30212">
    <property type="entry name" value="PROTEIN YIIM"/>
    <property type="match status" value="1"/>
</dbReference>
<dbReference type="Gene3D" id="2.40.33.20">
    <property type="entry name" value="PK beta-barrel domain-like"/>
    <property type="match status" value="1"/>
</dbReference>
<dbReference type="Pfam" id="PF03473">
    <property type="entry name" value="MOSC"/>
    <property type="match status" value="1"/>
</dbReference>
<reference evidence="3" key="1">
    <citation type="journal article" date="2014" name="Stand. Genomic Sci.">
        <title>Complete genome sequence of Burkholderia phymatum STM815(T), a broad host range and efficient nitrogen-fixing symbiont of Mimosa species.</title>
        <authorList>
            <person name="Moulin L."/>
            <person name="Klonowska A."/>
            <person name="Caroline B."/>
            <person name="Booth K."/>
            <person name="Vriezen J.A."/>
            <person name="Melkonian R."/>
            <person name="James E.K."/>
            <person name="Young J.P."/>
            <person name="Bena G."/>
            <person name="Hauser L."/>
            <person name="Land M."/>
            <person name="Kyrpides N."/>
            <person name="Bruce D."/>
            <person name="Chain P."/>
            <person name="Copeland A."/>
            <person name="Pitluck S."/>
            <person name="Woyke T."/>
            <person name="Lizotte-Waniewski M."/>
            <person name="Bristow J."/>
            <person name="Riley M."/>
        </authorList>
    </citation>
    <scope>NUCLEOTIDE SEQUENCE [LARGE SCALE GENOMIC DNA]</scope>
    <source>
        <strain evidence="3">DSM 17167 / CIP 108236 / LMG 21445 / STM815</strain>
        <plasmid evidence="3">Plasmid pBPHY01</plasmid>
    </source>
</reference>
<dbReference type="InterPro" id="IPR052353">
    <property type="entry name" value="Benzoxazolinone_Detox_Enz"/>
</dbReference>
<dbReference type="PROSITE" id="PS51340">
    <property type="entry name" value="MOSC"/>
    <property type="match status" value="1"/>
</dbReference>
<dbReference type="GO" id="GO:0030151">
    <property type="term" value="F:molybdenum ion binding"/>
    <property type="evidence" value="ECO:0007669"/>
    <property type="project" value="InterPro"/>
</dbReference>
<dbReference type="RefSeq" id="WP_012406254.1">
    <property type="nucleotide sequence ID" value="NC_010625.1"/>
</dbReference>
<evidence type="ECO:0000259" key="1">
    <source>
        <dbReference type="PROSITE" id="PS51340"/>
    </source>
</evidence>
<accession>B2JU45</accession>
<evidence type="ECO:0000313" key="2">
    <source>
        <dbReference type="EMBL" id="ACC76098.1"/>
    </source>
</evidence>
<dbReference type="InterPro" id="IPR005302">
    <property type="entry name" value="MoCF_Sase_C"/>
</dbReference>
<dbReference type="InterPro" id="IPR011037">
    <property type="entry name" value="Pyrv_Knase-like_insert_dom_sf"/>
</dbReference>
<organism evidence="2 3">
    <name type="scientific">Paraburkholderia phymatum (strain DSM 17167 / CIP 108236 / LMG 21445 / STM815)</name>
    <name type="common">Burkholderia phymatum</name>
    <dbReference type="NCBI Taxonomy" id="391038"/>
    <lineage>
        <taxon>Bacteria</taxon>
        <taxon>Pseudomonadati</taxon>
        <taxon>Pseudomonadota</taxon>
        <taxon>Betaproteobacteria</taxon>
        <taxon>Burkholderiales</taxon>
        <taxon>Burkholderiaceae</taxon>
        <taxon>Paraburkholderia</taxon>
    </lineage>
</organism>
<protein>
    <submittedName>
        <fullName evidence="2">MOSC domain containing protein</fullName>
    </submittedName>
</protein>
<dbReference type="Proteomes" id="UP000001192">
    <property type="component" value="Plasmid pBPHY01"/>
</dbReference>
<dbReference type="AlphaFoldDB" id="B2JU45"/>
<dbReference type="KEGG" id="bph:Bphy_7096"/>
<dbReference type="GO" id="GO:0030170">
    <property type="term" value="F:pyridoxal phosphate binding"/>
    <property type="evidence" value="ECO:0007669"/>
    <property type="project" value="InterPro"/>
</dbReference>
<sequence length="222" mass="24312">MNDPITYAENGSSGHDDEKGARLLSINIGLCRTLDIGRASEGLTVESAIRKRSVSSASEGAAIEVQKLGLAGDEHADLSVHGGLDKAVYLYPFEHYPWWQQRRIEADAPEAGKPLAFGSLGENLTTQGLLETDLWIGDTLLIGQVRLRVEAPRNPCFKLNAVMGYRKAVKHMYLSGFAGVYLSVLQTGFIRAGARIELVPGSRQESVSNILAWRRARAHREP</sequence>
<dbReference type="GO" id="GO:0003824">
    <property type="term" value="F:catalytic activity"/>
    <property type="evidence" value="ECO:0007669"/>
    <property type="project" value="InterPro"/>
</dbReference>
<dbReference type="OrthoDB" id="9786134at2"/>
<feature type="domain" description="MOSC" evidence="1">
    <location>
        <begin position="55"/>
        <end position="199"/>
    </location>
</feature>